<evidence type="ECO:0000256" key="5">
    <source>
        <dbReference type="SAM" id="MobiDB-lite"/>
    </source>
</evidence>
<keyword evidence="7" id="KW-1185">Reference proteome</keyword>
<dbReference type="EMBL" id="RCZM01000003">
    <property type="protein sequence ID" value="TPG17341.1"/>
    <property type="molecule type" value="Genomic_DNA"/>
</dbReference>
<evidence type="ECO:0000256" key="1">
    <source>
        <dbReference type="ARBA" id="ARBA00009865"/>
    </source>
</evidence>
<proteinExistence type="inferred from homology"/>
<keyword evidence="3 4" id="KW-0326">Glycosidase</keyword>
<dbReference type="Proteomes" id="UP000317722">
    <property type="component" value="Unassembled WGS sequence"/>
</dbReference>
<dbReference type="GO" id="GO:0005975">
    <property type="term" value="P:carbohydrate metabolic process"/>
    <property type="evidence" value="ECO:0007669"/>
    <property type="project" value="InterPro"/>
</dbReference>
<name>A0A502D000_9MICO</name>
<dbReference type="InterPro" id="IPR006710">
    <property type="entry name" value="Glyco_hydro_43"/>
</dbReference>
<gene>
    <name evidence="6" type="ORF">EAH86_11415</name>
</gene>
<dbReference type="GO" id="GO:0004553">
    <property type="term" value="F:hydrolase activity, hydrolyzing O-glycosyl compounds"/>
    <property type="evidence" value="ECO:0007669"/>
    <property type="project" value="InterPro"/>
</dbReference>
<sequence>MIGGDTNHRSEHTMSTRRLSKGVVVLAAAVLVVTTGVAAAGAGQGNGKGGGGRGEQHQGQGNGQGQGQGPGQGQGQGNGREQGNQQDKSKNSGNGQGGGAGQTKAGQTRNGKGDGAGKGTGKGQGNGKGNSNAAGKAKGDGDRTGSGAKGATAAQGSDEGDDLRYPGVDTMALPDSDRFISYGASASEGGRRYRVPFTIHGDANVPTTSARINGDALPRTGAWVAPGSGVWAPAAFYRADATGRGYYLLYTATHRDDNGRKCIGVAWSATAKGPFTPAATPLVCPTKGDRWALDADVATGPKGGVWFTWRDGQRADGPESALSVMLLKFDEHHRVSGASNPRVIMRSNELAWAHYRDGAGVTVIENPALLYDHGWYLFYSGNSWPTNYYATGIAWCGARLSDAMCTPIPGPRKAVFAYTGPQDHLPRDMYVHGLPGNQRGPGAMAPFRSNDGQLWVTWNYFRDGSRERFSRTGRLVVTGNRANADFKVVAP</sequence>
<feature type="compositionally biased region" description="Gly residues" evidence="5">
    <location>
        <begin position="42"/>
        <end position="53"/>
    </location>
</feature>
<accession>A0A502D000</accession>
<keyword evidence="2 4" id="KW-0378">Hydrolase</keyword>
<evidence type="ECO:0000313" key="7">
    <source>
        <dbReference type="Proteomes" id="UP000317722"/>
    </source>
</evidence>
<evidence type="ECO:0000313" key="6">
    <source>
        <dbReference type="EMBL" id="TPG17341.1"/>
    </source>
</evidence>
<dbReference type="Pfam" id="PF04616">
    <property type="entry name" value="Glyco_hydro_43"/>
    <property type="match status" value="1"/>
</dbReference>
<feature type="region of interest" description="Disordered" evidence="5">
    <location>
        <begin position="40"/>
        <end position="167"/>
    </location>
</feature>
<evidence type="ECO:0008006" key="8">
    <source>
        <dbReference type="Google" id="ProtNLM"/>
    </source>
</evidence>
<dbReference type="AlphaFoldDB" id="A0A502D000"/>
<feature type="compositionally biased region" description="Gly residues" evidence="5">
    <location>
        <begin position="113"/>
        <end position="128"/>
    </location>
</feature>
<feature type="compositionally biased region" description="Gly residues" evidence="5">
    <location>
        <begin position="60"/>
        <end position="80"/>
    </location>
</feature>
<organism evidence="6 7">
    <name type="scientific">Pedococcus bigeumensis</name>
    <dbReference type="NCBI Taxonomy" id="433644"/>
    <lineage>
        <taxon>Bacteria</taxon>
        <taxon>Bacillati</taxon>
        <taxon>Actinomycetota</taxon>
        <taxon>Actinomycetes</taxon>
        <taxon>Micrococcales</taxon>
        <taxon>Intrasporangiaceae</taxon>
        <taxon>Pedococcus</taxon>
    </lineage>
</organism>
<dbReference type="Gene3D" id="2.115.10.20">
    <property type="entry name" value="Glycosyl hydrolase domain, family 43"/>
    <property type="match status" value="1"/>
</dbReference>
<evidence type="ECO:0000256" key="4">
    <source>
        <dbReference type="RuleBase" id="RU361187"/>
    </source>
</evidence>
<dbReference type="SUPFAM" id="SSF75005">
    <property type="entry name" value="Arabinanase/levansucrase/invertase"/>
    <property type="match status" value="1"/>
</dbReference>
<evidence type="ECO:0000256" key="2">
    <source>
        <dbReference type="ARBA" id="ARBA00022801"/>
    </source>
</evidence>
<protein>
    <recommendedName>
        <fullName evidence="8">Glycosyl hydrolase family 43</fullName>
    </recommendedName>
</protein>
<reference evidence="6 7" key="1">
    <citation type="journal article" date="2019" name="Environ. Microbiol.">
        <title>Species interactions and distinct microbial communities in high Arctic permafrost affected cryosols are associated with the CH4 and CO2 gas fluxes.</title>
        <authorList>
            <person name="Altshuler I."/>
            <person name="Hamel J."/>
            <person name="Turney S."/>
            <person name="Magnuson E."/>
            <person name="Levesque R."/>
            <person name="Greer C."/>
            <person name="Whyte L.G."/>
        </authorList>
    </citation>
    <scope>NUCLEOTIDE SEQUENCE [LARGE SCALE GENOMIC DNA]</scope>
    <source>
        <strain evidence="6 7">S9.3A</strain>
    </source>
</reference>
<evidence type="ECO:0000256" key="3">
    <source>
        <dbReference type="ARBA" id="ARBA00023295"/>
    </source>
</evidence>
<comment type="caution">
    <text evidence="6">The sequence shown here is derived from an EMBL/GenBank/DDBJ whole genome shotgun (WGS) entry which is preliminary data.</text>
</comment>
<comment type="similarity">
    <text evidence="1 4">Belongs to the glycosyl hydrolase 43 family.</text>
</comment>
<dbReference type="InterPro" id="IPR023296">
    <property type="entry name" value="Glyco_hydro_beta-prop_sf"/>
</dbReference>